<keyword evidence="3" id="KW-1015">Disulfide bond</keyword>
<keyword evidence="1" id="KW-0813">Transport</keyword>
<reference evidence="7" key="1">
    <citation type="journal article" date="2019" name="Int. J. Syst. Evol. Microbiol.">
        <title>The Global Catalogue of Microorganisms (GCM) 10K type strain sequencing project: providing services to taxonomists for standard genome sequencing and annotation.</title>
        <authorList>
            <consortium name="The Broad Institute Genomics Platform"/>
            <consortium name="The Broad Institute Genome Sequencing Center for Infectious Disease"/>
            <person name="Wu L."/>
            <person name="Ma J."/>
        </authorList>
    </citation>
    <scope>NUCLEOTIDE SEQUENCE [LARGE SCALE GENOMIC DNA]</scope>
    <source>
        <strain evidence="7">KCTC 32465</strain>
    </source>
</reference>
<keyword evidence="7" id="KW-1185">Reference proteome</keyword>
<dbReference type="PROSITE" id="PS00194">
    <property type="entry name" value="THIOREDOXIN_1"/>
    <property type="match status" value="1"/>
</dbReference>
<dbReference type="Pfam" id="PF14561">
    <property type="entry name" value="TPR_20"/>
    <property type="match status" value="1"/>
</dbReference>
<dbReference type="InterPro" id="IPR013766">
    <property type="entry name" value="Thioredoxin_domain"/>
</dbReference>
<protein>
    <submittedName>
        <fullName evidence="6">Co-chaperone YbbN</fullName>
    </submittedName>
</protein>
<evidence type="ECO:0000256" key="4">
    <source>
        <dbReference type="ARBA" id="ARBA00023284"/>
    </source>
</evidence>
<dbReference type="SUPFAM" id="SSF52833">
    <property type="entry name" value="Thioredoxin-like"/>
    <property type="match status" value="1"/>
</dbReference>
<gene>
    <name evidence="6" type="ORF">GCM10008927_10030</name>
</gene>
<feature type="domain" description="Thioredoxin" evidence="5">
    <location>
        <begin position="4"/>
        <end position="120"/>
    </location>
</feature>
<evidence type="ECO:0000313" key="6">
    <source>
        <dbReference type="EMBL" id="GHA47224.1"/>
    </source>
</evidence>
<keyword evidence="2" id="KW-0249">Electron transport</keyword>
<dbReference type="InterPro" id="IPR011990">
    <property type="entry name" value="TPR-like_helical_dom_sf"/>
</dbReference>
<dbReference type="PANTHER" id="PTHR45663:SF11">
    <property type="entry name" value="GEO12009P1"/>
    <property type="match status" value="1"/>
</dbReference>
<evidence type="ECO:0000256" key="3">
    <source>
        <dbReference type="ARBA" id="ARBA00023157"/>
    </source>
</evidence>
<evidence type="ECO:0000256" key="2">
    <source>
        <dbReference type="ARBA" id="ARBA00022982"/>
    </source>
</evidence>
<evidence type="ECO:0000313" key="7">
    <source>
        <dbReference type="Proteomes" id="UP000634455"/>
    </source>
</evidence>
<dbReference type="InterPro" id="IPR036249">
    <property type="entry name" value="Thioredoxin-like_sf"/>
</dbReference>
<dbReference type="PROSITE" id="PS51352">
    <property type="entry name" value="THIOREDOXIN_2"/>
    <property type="match status" value="1"/>
</dbReference>
<dbReference type="RefSeq" id="WP_189639504.1">
    <property type="nucleotide sequence ID" value="NZ_BMZF01000002.1"/>
</dbReference>
<dbReference type="EMBL" id="BMZF01000002">
    <property type="protein sequence ID" value="GHA47224.1"/>
    <property type="molecule type" value="Genomic_DNA"/>
</dbReference>
<comment type="caution">
    <text evidence="6">The sequence shown here is derived from an EMBL/GenBank/DDBJ whole genome shotgun (WGS) entry which is preliminary data.</text>
</comment>
<dbReference type="CDD" id="cd02956">
    <property type="entry name" value="ybbN"/>
    <property type="match status" value="1"/>
</dbReference>
<dbReference type="Pfam" id="PF00085">
    <property type="entry name" value="Thioredoxin"/>
    <property type="match status" value="1"/>
</dbReference>
<accession>A0ABQ3CXJ6</accession>
<dbReference type="Proteomes" id="UP000634455">
    <property type="component" value="Unassembled WGS sequence"/>
</dbReference>
<evidence type="ECO:0000259" key="5">
    <source>
        <dbReference type="PROSITE" id="PS51352"/>
    </source>
</evidence>
<dbReference type="InterPro" id="IPR017937">
    <property type="entry name" value="Thioredoxin_CS"/>
</dbReference>
<keyword evidence="4" id="KW-0676">Redox-active center</keyword>
<proteinExistence type="predicted"/>
<dbReference type="SUPFAM" id="SSF48452">
    <property type="entry name" value="TPR-like"/>
    <property type="match status" value="1"/>
</dbReference>
<dbReference type="PANTHER" id="PTHR45663">
    <property type="entry name" value="GEO12009P1"/>
    <property type="match status" value="1"/>
</dbReference>
<name>A0ABQ3CXJ6_9RHOB</name>
<dbReference type="Gene3D" id="3.40.30.10">
    <property type="entry name" value="Glutaredoxin"/>
    <property type="match status" value="1"/>
</dbReference>
<evidence type="ECO:0000256" key="1">
    <source>
        <dbReference type="ARBA" id="ARBA00022448"/>
    </source>
</evidence>
<dbReference type="Gene3D" id="1.25.40.10">
    <property type="entry name" value="Tetratricopeptide repeat domain"/>
    <property type="match status" value="2"/>
</dbReference>
<sequence length="301" mass="32213">MLNLSTPQQTTDFIKDTSEETFMADVIEASKETPVIVDFWAPWCGPCKTLIPALEAEVNAAGGKVKMVKIDVDQNQMLAQQMRVQSIPAVFAFVDGQPVDGFMGAKSGSEIKEFVAKTIAAGGEGPGDLSEAITAANEMLEQGEVTDAAEIFAAVLEQDGKNGEAFSGLIRSQIAAGDADAAQEMLDNAPADLANLPAVLALKAQLELAQMSSDTGETAELESKLDANPDDHQSRFDLALAQLGADNTQGAIDNLLELFRRDREWDDAAAKTQLFKIFDSLGPEDELAQNGRRKLSSMIFA</sequence>
<organism evidence="6 7">
    <name type="scientific">Paramylibacter ulvae</name>
    <dbReference type="NCBI Taxonomy" id="1651968"/>
    <lineage>
        <taxon>Bacteria</taxon>
        <taxon>Pseudomonadati</taxon>
        <taxon>Pseudomonadota</taxon>
        <taxon>Alphaproteobacteria</taxon>
        <taxon>Rhodobacterales</taxon>
        <taxon>Paracoccaceae</taxon>
        <taxon>Paramylibacter</taxon>
    </lineage>
</organism>
<dbReference type="Pfam" id="PF14559">
    <property type="entry name" value="TPR_19"/>
    <property type="match status" value="1"/>
</dbReference>